<dbReference type="GO" id="GO:1990904">
    <property type="term" value="C:ribonucleoprotein complex"/>
    <property type="evidence" value="ECO:0007669"/>
    <property type="project" value="TreeGrafter"/>
</dbReference>
<dbReference type="EMBL" id="JAKJXP020000023">
    <property type="protein sequence ID" value="KAK7754063.1"/>
    <property type="molecule type" value="Genomic_DNA"/>
</dbReference>
<reference evidence="3 4" key="1">
    <citation type="submission" date="2024-02" db="EMBL/GenBank/DDBJ databases">
        <title>De novo assembly and annotation of 12 fungi associated with fruit tree decline syndrome in Ontario, Canada.</title>
        <authorList>
            <person name="Sulman M."/>
            <person name="Ellouze W."/>
            <person name="Ilyukhin E."/>
        </authorList>
    </citation>
    <scope>NUCLEOTIDE SEQUENCE [LARGE SCALE GENOMIC DNA]</scope>
    <source>
        <strain evidence="3 4">M11/M66-122</strain>
    </source>
</reference>
<proteinExistence type="predicted"/>
<feature type="region of interest" description="Disordered" evidence="2">
    <location>
        <begin position="425"/>
        <end position="611"/>
    </location>
</feature>
<feature type="compositionally biased region" description="Acidic residues" evidence="2">
    <location>
        <begin position="529"/>
        <end position="541"/>
    </location>
</feature>
<feature type="region of interest" description="Disordered" evidence="2">
    <location>
        <begin position="1"/>
        <end position="29"/>
    </location>
</feature>
<evidence type="ECO:0000313" key="3">
    <source>
        <dbReference type="EMBL" id="KAK7754063.1"/>
    </source>
</evidence>
<dbReference type="InterPro" id="IPR039604">
    <property type="entry name" value="Bfr1"/>
</dbReference>
<keyword evidence="4" id="KW-1185">Reference proteome</keyword>
<feature type="compositionally biased region" description="Basic and acidic residues" evidence="2">
    <location>
        <begin position="273"/>
        <end position="293"/>
    </location>
</feature>
<feature type="compositionally biased region" description="Acidic residues" evidence="2">
    <location>
        <begin position="572"/>
        <end position="581"/>
    </location>
</feature>
<gene>
    <name evidence="3" type="primary">BFR1</name>
    <name evidence="3" type="ORF">SLS62_003909</name>
</gene>
<dbReference type="PANTHER" id="PTHR31027:SF2">
    <property type="entry name" value="LEBERCILIN DOMAIN-CONTAINING PROTEIN"/>
    <property type="match status" value="1"/>
</dbReference>
<evidence type="ECO:0000256" key="1">
    <source>
        <dbReference type="SAM" id="Coils"/>
    </source>
</evidence>
<feature type="compositionally biased region" description="Basic and acidic residues" evidence="2">
    <location>
        <begin position="15"/>
        <end position="28"/>
    </location>
</feature>
<feature type="region of interest" description="Disordered" evidence="2">
    <location>
        <begin position="273"/>
        <end position="295"/>
    </location>
</feature>
<dbReference type="Proteomes" id="UP001320420">
    <property type="component" value="Unassembled WGS sequence"/>
</dbReference>
<name>A0AAN9UU44_9PEZI</name>
<evidence type="ECO:0000313" key="4">
    <source>
        <dbReference type="Proteomes" id="UP001320420"/>
    </source>
</evidence>
<feature type="region of interest" description="Disordered" evidence="2">
    <location>
        <begin position="337"/>
        <end position="391"/>
    </location>
</feature>
<dbReference type="GO" id="GO:0008298">
    <property type="term" value="P:intracellular mRNA localization"/>
    <property type="evidence" value="ECO:0007669"/>
    <property type="project" value="TreeGrafter"/>
</dbReference>
<dbReference type="PANTHER" id="PTHR31027">
    <property type="entry name" value="NUCLEAR SEGREGATION PROTEIN BFR1"/>
    <property type="match status" value="1"/>
</dbReference>
<feature type="compositionally biased region" description="Basic and acidic residues" evidence="2">
    <location>
        <begin position="468"/>
        <end position="512"/>
    </location>
</feature>
<comment type="caution">
    <text evidence="3">The sequence shown here is derived from an EMBL/GenBank/DDBJ whole genome shotgun (WGS) entry which is preliminary data.</text>
</comment>
<feature type="compositionally biased region" description="Basic and acidic residues" evidence="2">
    <location>
        <begin position="557"/>
        <end position="571"/>
    </location>
</feature>
<accession>A0AAN9UU44</accession>
<feature type="compositionally biased region" description="Low complexity" evidence="2">
    <location>
        <begin position="1"/>
        <end position="14"/>
    </location>
</feature>
<dbReference type="GO" id="GO:0003729">
    <property type="term" value="F:mRNA binding"/>
    <property type="evidence" value="ECO:0007669"/>
    <property type="project" value="TreeGrafter"/>
</dbReference>
<organism evidence="3 4">
    <name type="scientific">Diatrype stigma</name>
    <dbReference type="NCBI Taxonomy" id="117547"/>
    <lineage>
        <taxon>Eukaryota</taxon>
        <taxon>Fungi</taxon>
        <taxon>Dikarya</taxon>
        <taxon>Ascomycota</taxon>
        <taxon>Pezizomycotina</taxon>
        <taxon>Sordariomycetes</taxon>
        <taxon>Xylariomycetidae</taxon>
        <taxon>Xylariales</taxon>
        <taxon>Diatrypaceae</taxon>
        <taxon>Diatrype</taxon>
    </lineage>
</organism>
<feature type="compositionally biased region" description="Basic and acidic residues" evidence="2">
    <location>
        <begin position="64"/>
        <end position="76"/>
    </location>
</feature>
<sequence length="611" mass="67890">MADTATAPAPAPAAADKKKQIEKPEKPNADLFNEQLAKAEKEYQEAFAKYNAVKAKVDLASPNKNKDSPTQKRRQELISQANEIRTKQGAGKNSRTAKMDQLKRLDEQLRSRISEQKNARGKVPFKSLEDVDKEIERLEKQVNGGMMKLVDEKKALTEISNLRKQRKNFAQFDTSQKGIDELKTKIKELKDSMDDPEARALSEQYTKIQAELDSIKAEQDEVFKNLNSLRDERTKFQALQQEKFQAVRKLKDDYYGQKKAFAEYERNARQAIRERQKAERERFEKEKKKERAQKLLQEASDPAYLEEIRRANSLLHFFDPSTAPAEKAPLLAQSGLTAEASRKVDGSGIKGTPLARKEDRGDEYLPAVKKGKKGKKGGPTEKPTEKGFNVPPSVIDDCGFMGIDPPMSAADVPNVVEKVKAKLEHWKSDQAAQTQRNVDKAKKEIERLEAEEAAEAAGTSTSNGVNGDKAEEKVAAVTSDLKEASLEEKTDGTADEVNVKEETDVHEDRDVVTTDEDVEVVRGDHGVDTPDEDEKVEVEVVEDVHEDRGVDTTTEGVKVDGHAGDDAAKEGEEAEEDDDSGDPLVESVESLATSSASSERPQGPVAEETEI</sequence>
<dbReference type="GO" id="GO:0042175">
    <property type="term" value="C:nuclear outer membrane-endoplasmic reticulum membrane network"/>
    <property type="evidence" value="ECO:0007669"/>
    <property type="project" value="TreeGrafter"/>
</dbReference>
<evidence type="ECO:0000256" key="2">
    <source>
        <dbReference type="SAM" id="MobiDB-lite"/>
    </source>
</evidence>
<feature type="compositionally biased region" description="Basic and acidic residues" evidence="2">
    <location>
        <begin position="437"/>
        <end position="450"/>
    </location>
</feature>
<dbReference type="AlphaFoldDB" id="A0AAN9UU44"/>
<feature type="compositionally biased region" description="Low complexity" evidence="2">
    <location>
        <begin position="582"/>
        <end position="598"/>
    </location>
</feature>
<feature type="coiled-coil region" evidence="1">
    <location>
        <begin position="179"/>
        <end position="232"/>
    </location>
</feature>
<dbReference type="GO" id="GO:0005783">
    <property type="term" value="C:endoplasmic reticulum"/>
    <property type="evidence" value="ECO:0007669"/>
    <property type="project" value="TreeGrafter"/>
</dbReference>
<feature type="compositionally biased region" description="Basic and acidic residues" evidence="2">
    <location>
        <begin position="519"/>
        <end position="528"/>
    </location>
</feature>
<protein>
    <submittedName>
        <fullName evidence="3">Multicopy suppressor of BFA (Brefeldin A)</fullName>
    </submittedName>
</protein>
<keyword evidence="1" id="KW-0175">Coiled coil</keyword>
<feature type="region of interest" description="Disordered" evidence="2">
    <location>
        <begin position="55"/>
        <end position="100"/>
    </location>
</feature>